<dbReference type="InterPro" id="IPR013098">
    <property type="entry name" value="Ig_I-set"/>
</dbReference>
<dbReference type="EMBL" id="CALNXI010002040">
    <property type="protein sequence ID" value="CAH3182006.1"/>
    <property type="molecule type" value="Genomic_DNA"/>
</dbReference>
<keyword evidence="5" id="KW-1015">Disulfide bond</keyword>
<evidence type="ECO:0000256" key="4">
    <source>
        <dbReference type="ARBA" id="ARBA00023136"/>
    </source>
</evidence>
<dbReference type="SUPFAM" id="SSF56112">
    <property type="entry name" value="Protein kinase-like (PK-like)"/>
    <property type="match status" value="1"/>
</dbReference>
<dbReference type="Gene3D" id="1.10.510.10">
    <property type="entry name" value="Transferase(Phosphotransferase) domain 1"/>
    <property type="match status" value="1"/>
</dbReference>
<sequence length="666" mass="73821">LVAPILRVFGPKPGTVHEGDNVSLKCSIEEGSTPEINWFKDNSTRSEKERVLHLTKVKAEDSGLYTCKAENEAGSFSGDIYLTVDVPPKVNPKLRNQSLSLSSAFDVKCILDGDPCPEVNWTKKGAPLQINNNTLRIVNVTFKDAGQYVCIAENRAGKLNISIWIDVTESPRAFVSPSNQTVPEGKPANISCNATGFPEPTLTWTFSEDGDLPQGVVVKYNKSRAFLKLENASKLMTGAYKCTAKNKANSTTATATLRVLGKPTAVIVESSYPTILAGEDIKLTCKVTGLQVEVNWNKNGLLVTKNEKVRISRVGDSSTLVISNVGSDDSGDYSCEARNPAGYSSWTVKIRVTAIPSHSSLQWYYIVGPISAVIFFALFVWYMCKRRLKELEELVHEVDEWEVSRDRIKLENMIGFGAFGAVWKATLKQSDKKHVAQTVAAKHFTPTAGEEGRKALMKEIELGKSLAESPHINVVKFTGCVTTQIHPIMIMEYMAYGDLLGYLRKSRGIHDQYYRGEGEAFQLQPYDLVLFAKQIATGMVYLGSRGIIHRDLSARNVLLDQNFVCKINDFGLSYQSFKYGHGNAKKGCIPVKWTAPEILYGNPAELSTKSDVWSYGIVLYEIFTIGGIPYPGWSEAKTIAEIKNGYHMPKPEHVDNTLYVSRHKLI</sequence>
<evidence type="ECO:0000256" key="11">
    <source>
        <dbReference type="SAM" id="Phobius"/>
    </source>
</evidence>
<feature type="domain" description="Ig-like" evidence="13">
    <location>
        <begin position="88"/>
        <end position="162"/>
    </location>
</feature>
<organism evidence="14 15">
    <name type="scientific">Porites evermanni</name>
    <dbReference type="NCBI Taxonomy" id="104178"/>
    <lineage>
        <taxon>Eukaryota</taxon>
        <taxon>Metazoa</taxon>
        <taxon>Cnidaria</taxon>
        <taxon>Anthozoa</taxon>
        <taxon>Hexacorallia</taxon>
        <taxon>Scleractinia</taxon>
        <taxon>Fungiina</taxon>
        <taxon>Poritidae</taxon>
        <taxon>Porites</taxon>
    </lineage>
</organism>
<dbReference type="CDD" id="cd00096">
    <property type="entry name" value="Ig"/>
    <property type="match status" value="1"/>
</dbReference>
<dbReference type="PRINTS" id="PR00109">
    <property type="entry name" value="TYRKINASE"/>
</dbReference>
<feature type="binding site" evidence="10">
    <location>
        <position position="442"/>
    </location>
    <ligand>
        <name>ATP</name>
        <dbReference type="ChEBI" id="CHEBI:30616"/>
    </ligand>
</feature>
<dbReference type="SMART" id="SM00409">
    <property type="entry name" value="IG"/>
    <property type="match status" value="4"/>
</dbReference>
<evidence type="ECO:0000256" key="6">
    <source>
        <dbReference type="ARBA" id="ARBA00023170"/>
    </source>
</evidence>
<feature type="domain" description="Ig-like" evidence="13">
    <location>
        <begin position="171"/>
        <end position="258"/>
    </location>
</feature>
<gene>
    <name evidence="14" type="ORF">PEVE_00013972</name>
</gene>
<dbReference type="Gene3D" id="3.30.200.20">
    <property type="entry name" value="Phosphorylase Kinase, domain 1"/>
    <property type="match status" value="1"/>
</dbReference>
<protein>
    <recommendedName>
        <fullName evidence="16">Receptor protein-tyrosine kinase</fullName>
    </recommendedName>
</protein>
<dbReference type="SMART" id="SM00408">
    <property type="entry name" value="IGc2"/>
    <property type="match status" value="4"/>
</dbReference>
<dbReference type="InterPro" id="IPR003599">
    <property type="entry name" value="Ig_sub"/>
</dbReference>
<proteinExistence type="predicted"/>
<feature type="domain" description="Ig-like" evidence="13">
    <location>
        <begin position="263"/>
        <end position="353"/>
    </location>
</feature>
<dbReference type="Pfam" id="PF07679">
    <property type="entry name" value="I-set"/>
    <property type="match status" value="3"/>
</dbReference>
<dbReference type="PANTHER" id="PTHR24416">
    <property type="entry name" value="TYROSINE-PROTEIN KINASE RECEPTOR"/>
    <property type="match status" value="1"/>
</dbReference>
<dbReference type="Pfam" id="PF13927">
    <property type="entry name" value="Ig_3"/>
    <property type="match status" value="1"/>
</dbReference>
<dbReference type="PROSITE" id="PS00109">
    <property type="entry name" value="PROTEIN_KINASE_TYR"/>
    <property type="match status" value="1"/>
</dbReference>
<accession>A0ABN8RVW3</accession>
<dbReference type="PROSITE" id="PS00107">
    <property type="entry name" value="PROTEIN_KINASE_ATP"/>
    <property type="match status" value="1"/>
</dbReference>
<evidence type="ECO:0000313" key="14">
    <source>
        <dbReference type="EMBL" id="CAH3182006.1"/>
    </source>
</evidence>
<dbReference type="Gene3D" id="2.60.40.10">
    <property type="entry name" value="Immunoglobulins"/>
    <property type="match status" value="4"/>
</dbReference>
<evidence type="ECO:0000256" key="8">
    <source>
        <dbReference type="ARBA" id="ARBA00023319"/>
    </source>
</evidence>
<evidence type="ECO:0000256" key="9">
    <source>
        <dbReference type="ARBA" id="ARBA00051243"/>
    </source>
</evidence>
<dbReference type="PIRSF" id="PIRSF000615">
    <property type="entry name" value="TyrPK_CSF1-R"/>
    <property type="match status" value="1"/>
</dbReference>
<dbReference type="InterPro" id="IPR050122">
    <property type="entry name" value="RTK"/>
</dbReference>
<dbReference type="PROSITE" id="PS50011">
    <property type="entry name" value="PROTEIN_KINASE_DOM"/>
    <property type="match status" value="1"/>
</dbReference>
<dbReference type="InterPro" id="IPR003598">
    <property type="entry name" value="Ig_sub2"/>
</dbReference>
<keyword evidence="2 11" id="KW-0812">Transmembrane</keyword>
<comment type="caution">
    <text evidence="14">The sequence shown here is derived from an EMBL/GenBank/DDBJ whole genome shotgun (WGS) entry which is preliminary data.</text>
</comment>
<keyword evidence="6" id="KW-0675">Receptor</keyword>
<reference evidence="14 15" key="1">
    <citation type="submission" date="2022-05" db="EMBL/GenBank/DDBJ databases">
        <authorList>
            <consortium name="Genoscope - CEA"/>
            <person name="William W."/>
        </authorList>
    </citation>
    <scope>NUCLEOTIDE SEQUENCE [LARGE SCALE GENOMIC DNA]</scope>
</reference>
<dbReference type="PROSITE" id="PS50835">
    <property type="entry name" value="IG_LIKE"/>
    <property type="match status" value="4"/>
</dbReference>
<dbReference type="InterPro" id="IPR013783">
    <property type="entry name" value="Ig-like_fold"/>
</dbReference>
<evidence type="ECO:0000256" key="2">
    <source>
        <dbReference type="ARBA" id="ARBA00022692"/>
    </source>
</evidence>
<feature type="transmembrane region" description="Helical" evidence="11">
    <location>
        <begin position="363"/>
        <end position="384"/>
    </location>
</feature>
<name>A0ABN8RVW3_9CNID</name>
<evidence type="ECO:0000256" key="7">
    <source>
        <dbReference type="ARBA" id="ARBA00023180"/>
    </source>
</evidence>
<evidence type="ECO:0000259" key="12">
    <source>
        <dbReference type="PROSITE" id="PS50011"/>
    </source>
</evidence>
<evidence type="ECO:0000259" key="13">
    <source>
        <dbReference type="PROSITE" id="PS50835"/>
    </source>
</evidence>
<dbReference type="SUPFAM" id="SSF48726">
    <property type="entry name" value="Immunoglobulin"/>
    <property type="match status" value="4"/>
</dbReference>
<keyword evidence="3 11" id="KW-1133">Transmembrane helix</keyword>
<comment type="subcellular location">
    <subcellularLocation>
        <location evidence="1">Membrane</location>
        <topology evidence="1">Single-pass membrane protein</topology>
    </subcellularLocation>
</comment>
<evidence type="ECO:0000313" key="15">
    <source>
        <dbReference type="Proteomes" id="UP001159427"/>
    </source>
</evidence>
<dbReference type="Pfam" id="PF07714">
    <property type="entry name" value="PK_Tyr_Ser-Thr"/>
    <property type="match status" value="1"/>
</dbReference>
<dbReference type="InterPro" id="IPR007110">
    <property type="entry name" value="Ig-like_dom"/>
</dbReference>
<dbReference type="CDD" id="cd00192">
    <property type="entry name" value="PTKc"/>
    <property type="match status" value="1"/>
</dbReference>
<evidence type="ECO:0000256" key="5">
    <source>
        <dbReference type="ARBA" id="ARBA00023157"/>
    </source>
</evidence>
<dbReference type="InterPro" id="IPR008266">
    <property type="entry name" value="Tyr_kinase_AS"/>
</dbReference>
<evidence type="ECO:0008006" key="16">
    <source>
        <dbReference type="Google" id="ProtNLM"/>
    </source>
</evidence>
<feature type="domain" description="Protein kinase" evidence="12">
    <location>
        <begin position="408"/>
        <end position="666"/>
    </location>
</feature>
<keyword evidence="7" id="KW-0325">Glycoprotein</keyword>
<feature type="non-terminal residue" evidence="14">
    <location>
        <position position="1"/>
    </location>
</feature>
<keyword evidence="8" id="KW-0393">Immunoglobulin domain</keyword>
<comment type="catalytic activity">
    <reaction evidence="9">
        <text>L-tyrosyl-[protein] + ATP = O-phospho-L-tyrosyl-[protein] + ADP + H(+)</text>
        <dbReference type="Rhea" id="RHEA:10596"/>
        <dbReference type="Rhea" id="RHEA-COMP:10136"/>
        <dbReference type="Rhea" id="RHEA-COMP:20101"/>
        <dbReference type="ChEBI" id="CHEBI:15378"/>
        <dbReference type="ChEBI" id="CHEBI:30616"/>
        <dbReference type="ChEBI" id="CHEBI:46858"/>
        <dbReference type="ChEBI" id="CHEBI:61978"/>
        <dbReference type="ChEBI" id="CHEBI:456216"/>
        <dbReference type="EC" id="2.7.10.1"/>
    </reaction>
</comment>
<dbReference type="InterPro" id="IPR017441">
    <property type="entry name" value="Protein_kinase_ATP_BS"/>
</dbReference>
<feature type="domain" description="Ig-like" evidence="13">
    <location>
        <begin position="4"/>
        <end position="83"/>
    </location>
</feature>
<dbReference type="InterPro" id="IPR011009">
    <property type="entry name" value="Kinase-like_dom_sf"/>
</dbReference>
<keyword evidence="15" id="KW-1185">Reference proteome</keyword>
<keyword evidence="10" id="KW-0067">ATP-binding</keyword>
<dbReference type="InterPro" id="IPR000719">
    <property type="entry name" value="Prot_kinase_dom"/>
</dbReference>
<evidence type="ECO:0000256" key="1">
    <source>
        <dbReference type="ARBA" id="ARBA00004167"/>
    </source>
</evidence>
<evidence type="ECO:0000256" key="10">
    <source>
        <dbReference type="PROSITE-ProRule" id="PRU10141"/>
    </source>
</evidence>
<dbReference type="PANTHER" id="PTHR24416:SF611">
    <property type="entry name" value="TYROSINE-PROTEIN KINASE TRANSMEMBRANE RECEPTOR ROR"/>
    <property type="match status" value="1"/>
</dbReference>
<evidence type="ECO:0000256" key="3">
    <source>
        <dbReference type="ARBA" id="ARBA00022989"/>
    </source>
</evidence>
<keyword evidence="10" id="KW-0547">Nucleotide-binding</keyword>
<dbReference type="InterPro" id="IPR036179">
    <property type="entry name" value="Ig-like_dom_sf"/>
</dbReference>
<dbReference type="InterPro" id="IPR001245">
    <property type="entry name" value="Ser-Thr/Tyr_kinase_cat_dom"/>
</dbReference>
<dbReference type="Proteomes" id="UP001159427">
    <property type="component" value="Unassembled WGS sequence"/>
</dbReference>
<keyword evidence="4 11" id="KW-0472">Membrane</keyword>